<sequence>MPAYRADAKRVLRAVYDIDRLCRRAVRHQPGAANRARIRRSERKQTKRRHLHRQPGRHMVGHQG</sequence>
<keyword evidence="3" id="KW-1185">Reference proteome</keyword>
<protein>
    <submittedName>
        <fullName evidence="2">Uncharacterized protein</fullName>
    </submittedName>
</protein>
<proteinExistence type="predicted"/>
<evidence type="ECO:0000256" key="1">
    <source>
        <dbReference type="SAM" id="MobiDB-lite"/>
    </source>
</evidence>
<accession>A0A9P6G7H3</accession>
<evidence type="ECO:0000313" key="2">
    <source>
        <dbReference type="EMBL" id="KAF9729855.1"/>
    </source>
</evidence>
<feature type="compositionally biased region" description="Basic residues" evidence="1">
    <location>
        <begin position="36"/>
        <end position="64"/>
    </location>
</feature>
<feature type="region of interest" description="Disordered" evidence="1">
    <location>
        <begin position="29"/>
        <end position="64"/>
    </location>
</feature>
<name>A0A9P6G7H3_9PLEO</name>
<comment type="caution">
    <text evidence="2">The sequence shown here is derived from an EMBL/GenBank/DDBJ whole genome shotgun (WGS) entry which is preliminary data.</text>
</comment>
<gene>
    <name evidence="2" type="ORF">PMIN01_11788</name>
</gene>
<dbReference type="Proteomes" id="UP000756921">
    <property type="component" value="Unassembled WGS sequence"/>
</dbReference>
<dbReference type="AlphaFoldDB" id="A0A9P6G7H3"/>
<dbReference type="EMBL" id="WJXW01000015">
    <property type="protein sequence ID" value="KAF9729855.1"/>
    <property type="molecule type" value="Genomic_DNA"/>
</dbReference>
<evidence type="ECO:0000313" key="3">
    <source>
        <dbReference type="Proteomes" id="UP000756921"/>
    </source>
</evidence>
<reference evidence="2" key="1">
    <citation type="journal article" date="2020" name="Mol. Plant Microbe Interact.">
        <title>Genome Sequence of the Biocontrol Agent Coniothyrium minitans strain Conio (IMI 134523).</title>
        <authorList>
            <person name="Patel D."/>
            <person name="Shittu T.A."/>
            <person name="Baroncelli R."/>
            <person name="Muthumeenakshi S."/>
            <person name="Osborne T.H."/>
            <person name="Janganan T.K."/>
            <person name="Sreenivasaprasad S."/>
        </authorList>
    </citation>
    <scope>NUCLEOTIDE SEQUENCE</scope>
    <source>
        <strain evidence="2">Conio</strain>
    </source>
</reference>
<organism evidence="2 3">
    <name type="scientific">Paraphaeosphaeria minitans</name>
    <dbReference type="NCBI Taxonomy" id="565426"/>
    <lineage>
        <taxon>Eukaryota</taxon>
        <taxon>Fungi</taxon>
        <taxon>Dikarya</taxon>
        <taxon>Ascomycota</taxon>
        <taxon>Pezizomycotina</taxon>
        <taxon>Dothideomycetes</taxon>
        <taxon>Pleosporomycetidae</taxon>
        <taxon>Pleosporales</taxon>
        <taxon>Massarineae</taxon>
        <taxon>Didymosphaeriaceae</taxon>
        <taxon>Paraphaeosphaeria</taxon>
    </lineage>
</organism>